<dbReference type="PROSITE" id="PS51128">
    <property type="entry name" value="ZF_DKSA_2"/>
    <property type="match status" value="1"/>
</dbReference>
<dbReference type="PROSITE" id="PS01102">
    <property type="entry name" value="ZF_DKSA_1"/>
    <property type="match status" value="1"/>
</dbReference>
<reference evidence="6" key="1">
    <citation type="submission" date="2018-07" db="EMBL/GenBank/DDBJ databases">
        <authorList>
            <person name="Ashton P.M."/>
            <person name="Dallman T."/>
            <person name="Nair S."/>
            <person name="De Pinna E."/>
            <person name="Peters T."/>
            <person name="Grant K."/>
        </authorList>
    </citation>
    <scope>NUCLEOTIDE SEQUENCE</scope>
    <source>
        <strain evidence="6">335522</strain>
    </source>
</reference>
<keyword evidence="3" id="KW-0862">Zinc</keyword>
<dbReference type="Gene3D" id="1.20.120.910">
    <property type="entry name" value="DksA, coiled-coil domain"/>
    <property type="match status" value="1"/>
</dbReference>
<feature type="domain" description="Zinc finger DksA/TraR C4-type" evidence="5">
    <location>
        <begin position="37"/>
        <end position="67"/>
    </location>
</feature>
<evidence type="ECO:0000256" key="4">
    <source>
        <dbReference type="PROSITE-ProRule" id="PRU00510"/>
    </source>
</evidence>
<dbReference type="NCBIfam" id="TIGR02419">
    <property type="entry name" value="C4_traR_proteo"/>
    <property type="match status" value="1"/>
</dbReference>
<dbReference type="PANTHER" id="PTHR38777:SF1">
    <property type="entry name" value="DNAK SUPPRESSOR PROTEIN"/>
    <property type="match status" value="1"/>
</dbReference>
<dbReference type="InterPro" id="IPR020458">
    <property type="entry name" value="Znf_DskA_TraR_CS"/>
</dbReference>
<name>A0A636IMQ4_SALNE</name>
<keyword evidence="1" id="KW-0479">Metal-binding</keyword>
<evidence type="ECO:0000313" key="6">
    <source>
        <dbReference type="EMBL" id="EDI0448434.1"/>
    </source>
</evidence>
<gene>
    <name evidence="6" type="ORF">CC757_18525</name>
</gene>
<organism evidence="6">
    <name type="scientific">Salmonella newport</name>
    <dbReference type="NCBI Taxonomy" id="108619"/>
    <lineage>
        <taxon>Bacteria</taxon>
        <taxon>Pseudomonadati</taxon>
        <taxon>Pseudomonadota</taxon>
        <taxon>Gammaproteobacteria</taxon>
        <taxon>Enterobacterales</taxon>
        <taxon>Enterobacteriaceae</taxon>
        <taxon>Salmonella</taxon>
    </lineage>
</organism>
<sequence length="75" mass="8789">MSDEADEAFSVTEQRTGILVNQIRQKINSNSVPVYFCELCGSRIPDKRREIFPGITLCVYCQDRKEKRDKHYAYK</sequence>
<dbReference type="InterPro" id="IPR012783">
    <property type="entry name" value="Znf_C4_TraR"/>
</dbReference>
<evidence type="ECO:0000259" key="5">
    <source>
        <dbReference type="Pfam" id="PF01258"/>
    </source>
</evidence>
<dbReference type="InterPro" id="IPR000962">
    <property type="entry name" value="Znf_DskA_TraR"/>
</dbReference>
<comment type="caution">
    <text evidence="6">The sequence shown here is derived from an EMBL/GenBank/DDBJ whole genome shotgun (WGS) entry which is preliminary data.</text>
</comment>
<proteinExistence type="predicted"/>
<dbReference type="SUPFAM" id="SSF57716">
    <property type="entry name" value="Glucocorticoid receptor-like (DNA-binding domain)"/>
    <property type="match status" value="1"/>
</dbReference>
<evidence type="ECO:0000256" key="3">
    <source>
        <dbReference type="ARBA" id="ARBA00022833"/>
    </source>
</evidence>
<dbReference type="AlphaFoldDB" id="A0A636IMQ4"/>
<evidence type="ECO:0000256" key="1">
    <source>
        <dbReference type="ARBA" id="ARBA00022723"/>
    </source>
</evidence>
<feature type="zinc finger region" description="dksA C4-type" evidence="4">
    <location>
        <begin position="37"/>
        <end position="61"/>
    </location>
</feature>
<dbReference type="PANTHER" id="PTHR38777">
    <property type="entry name" value="FELS-2 PROPHAGE PROTEIN"/>
    <property type="match status" value="1"/>
</dbReference>
<dbReference type="GO" id="GO:1900378">
    <property type="term" value="P:positive regulation of secondary metabolite biosynthetic process"/>
    <property type="evidence" value="ECO:0007669"/>
    <property type="project" value="TreeGrafter"/>
</dbReference>
<evidence type="ECO:0000256" key="2">
    <source>
        <dbReference type="ARBA" id="ARBA00022771"/>
    </source>
</evidence>
<dbReference type="NCBIfam" id="NF010268">
    <property type="entry name" value="PRK13715.1"/>
    <property type="match status" value="1"/>
</dbReference>
<dbReference type="GO" id="GO:0008270">
    <property type="term" value="F:zinc ion binding"/>
    <property type="evidence" value="ECO:0007669"/>
    <property type="project" value="UniProtKB-KW"/>
</dbReference>
<protein>
    <submittedName>
        <fullName evidence="6">Conjugal transfer protein TraR</fullName>
    </submittedName>
</protein>
<dbReference type="EMBL" id="AAMJQQ010000017">
    <property type="protein sequence ID" value="EDI0448434.1"/>
    <property type="molecule type" value="Genomic_DNA"/>
</dbReference>
<keyword evidence="2" id="KW-0863">Zinc-finger</keyword>
<dbReference type="Pfam" id="PF01258">
    <property type="entry name" value="zf-dskA_traR"/>
    <property type="match status" value="1"/>
</dbReference>
<accession>A0A636IMQ4</accession>